<dbReference type="EMBL" id="JAZHRV010000001">
    <property type="protein sequence ID" value="MEH2555147.1"/>
    <property type="molecule type" value="Genomic_DNA"/>
</dbReference>
<dbReference type="Proteomes" id="UP001364224">
    <property type="component" value="Unassembled WGS sequence"/>
</dbReference>
<feature type="chain" id="PRO_5047024321" evidence="1">
    <location>
        <begin position="28"/>
        <end position="84"/>
    </location>
</feature>
<organism evidence="2 3">
    <name type="scientific">Bradyrhizobium algeriense</name>
    <dbReference type="NCBI Taxonomy" id="634784"/>
    <lineage>
        <taxon>Bacteria</taxon>
        <taxon>Pseudomonadati</taxon>
        <taxon>Pseudomonadota</taxon>
        <taxon>Alphaproteobacteria</taxon>
        <taxon>Hyphomicrobiales</taxon>
        <taxon>Nitrobacteraceae</taxon>
        <taxon>Bradyrhizobium</taxon>
    </lineage>
</organism>
<accession>A0ABU8B9C3</accession>
<dbReference type="RefSeq" id="WP_334480132.1">
    <property type="nucleotide sequence ID" value="NZ_JAZHRV010000001.1"/>
</dbReference>
<evidence type="ECO:0000313" key="2">
    <source>
        <dbReference type="EMBL" id="MEH2555147.1"/>
    </source>
</evidence>
<comment type="caution">
    <text evidence="2">The sequence shown here is derived from an EMBL/GenBank/DDBJ whole genome shotgun (WGS) entry which is preliminary data.</text>
</comment>
<evidence type="ECO:0000313" key="3">
    <source>
        <dbReference type="Proteomes" id="UP001364224"/>
    </source>
</evidence>
<gene>
    <name evidence="2" type="ORF">V1286_002676</name>
</gene>
<sequence length="84" mass="9015">MLRKLSLVAVAAASLGAAALAPTAASAGGWHHGGWHRHHHHGWGGPRVFIGGPAYYSGGYGGCYARRLVPTPWGPRWRLVNRCY</sequence>
<name>A0ABU8B9C3_9BRAD</name>
<evidence type="ECO:0000256" key="1">
    <source>
        <dbReference type="SAM" id="SignalP"/>
    </source>
</evidence>
<protein>
    <submittedName>
        <fullName evidence="2">Opacity protein-like surface antigen</fullName>
    </submittedName>
</protein>
<proteinExistence type="predicted"/>
<keyword evidence="1" id="KW-0732">Signal</keyword>
<reference evidence="2 3" key="1">
    <citation type="submission" date="2024-02" db="EMBL/GenBank/DDBJ databases">
        <title>Adaptive strategies in a cosmopolitan and abundant soil bacterium.</title>
        <authorList>
            <person name="Carini P."/>
        </authorList>
    </citation>
    <scope>NUCLEOTIDE SEQUENCE [LARGE SCALE GENOMIC DNA]</scope>
    <source>
        <strain evidence="2 3">AZCC 1608</strain>
    </source>
</reference>
<keyword evidence="3" id="KW-1185">Reference proteome</keyword>
<feature type="signal peptide" evidence="1">
    <location>
        <begin position="1"/>
        <end position="27"/>
    </location>
</feature>